<dbReference type="Pfam" id="PF00078">
    <property type="entry name" value="RVT_1"/>
    <property type="match status" value="1"/>
</dbReference>
<feature type="coiled-coil region" evidence="1">
    <location>
        <begin position="270"/>
        <end position="318"/>
    </location>
</feature>
<reference evidence="3" key="1">
    <citation type="submission" date="2021-04" db="EMBL/GenBank/DDBJ databases">
        <authorList>
            <person name="Tunstrom K."/>
        </authorList>
    </citation>
    <scope>NUCLEOTIDE SEQUENCE</scope>
</reference>
<dbReference type="InterPro" id="IPR000477">
    <property type="entry name" value="RT_dom"/>
</dbReference>
<dbReference type="CDD" id="cd01650">
    <property type="entry name" value="RT_nLTR_like"/>
    <property type="match status" value="1"/>
</dbReference>
<organism evidence="3 4">
    <name type="scientific">Parnassius apollo</name>
    <name type="common">Apollo butterfly</name>
    <name type="synonym">Papilio apollo</name>
    <dbReference type="NCBI Taxonomy" id="110799"/>
    <lineage>
        <taxon>Eukaryota</taxon>
        <taxon>Metazoa</taxon>
        <taxon>Ecdysozoa</taxon>
        <taxon>Arthropoda</taxon>
        <taxon>Hexapoda</taxon>
        <taxon>Insecta</taxon>
        <taxon>Pterygota</taxon>
        <taxon>Neoptera</taxon>
        <taxon>Endopterygota</taxon>
        <taxon>Lepidoptera</taxon>
        <taxon>Glossata</taxon>
        <taxon>Ditrysia</taxon>
        <taxon>Papilionoidea</taxon>
        <taxon>Papilionidae</taxon>
        <taxon>Parnassiinae</taxon>
        <taxon>Parnassini</taxon>
        <taxon>Parnassius</taxon>
        <taxon>Parnassius</taxon>
    </lineage>
</organism>
<gene>
    <name evidence="3" type="ORF">PAPOLLO_LOCUS11031</name>
</gene>
<dbReference type="EMBL" id="CAJQZP010000787">
    <property type="protein sequence ID" value="CAG4985395.1"/>
    <property type="molecule type" value="Genomic_DNA"/>
</dbReference>
<sequence length="910" mass="103765">MKSIQGLDIYQFPTSNNKVKACIIAKPKCGALLGITQFSFSNLCVVQITVGSKKLYIASAYIEPRCDELATLERVDAFLKATSDSHRILCGDFNGWHPLWGSATSNPRGRDVAEIMFGNDMYICNAGSTPTFETVTHGRNRTSIIDLIFASGSIYENISRCQVNLEACPLSQHNAVEMVLNLYNTNLSNNNTSTYQYKSNKANWAEFKSALDTHLCNSGCLDVNISTLGANELEDFITKTTDIIHEACRASMPVRKSGAKYKPIWWTEKLENYKKEVINLHHKIHQAKKRGLPLDQLIKERQEKKKEYAEELRRTSTNNFKEFCQRQDKENVWSLTNRLLKETKRSRPPSTLQIGNTYTDNEEETSKALLNQFYPDDTPDSIPRHEELRKDYNIFSNTDNDLPFSEEEILEHIQSMNPKRAPGVDNLTADICTQFALAYPKLLTNIMNRCLSLQYFPRQWKIAYVKIIPKPNKNNPNDLSAFRPMVFVFGKLLEKSFIARVKYQATRNGKMCERQFGFKEQTNTTAAISSAIEIVKKAKQNNQQVVAVSLDIKAAFDNAWWPALFQRLRHIQCPRNIFGLIHDYVKDRQVTLDYAGYQTTKTMSRGCVQGSTCGPTLWNIILDELLEIQLPPGCHIQAFADDFLLIVHAQDVNKLQLTTNSALNKILQWGHSVKLTFSWEKTQAIAFTAQAKTAKLKMNDNTLPIVNQIKLLGVIMDSKLTFKNHIKYVLDKATRIFHKLCTYCRPTWGINPENISIIYHQVIELTITYDAGVWGEATSKKCCKKLLERTQRLFALKAIQAFRTVSTAAVLALTQFTPLDLKIKEVHQLENIRSSGITQYLPEDITLEKPTPPQYLIHPACRIKIFKNFSPGNEPPYSDPNQTLTNIYTDDVLERRGFLYTLSCGELYDL</sequence>
<dbReference type="OrthoDB" id="411871at2759"/>
<evidence type="ECO:0000313" key="4">
    <source>
        <dbReference type="Proteomes" id="UP000691718"/>
    </source>
</evidence>
<proteinExistence type="predicted"/>
<dbReference type="AlphaFoldDB" id="A0A8S3WW00"/>
<evidence type="ECO:0000256" key="1">
    <source>
        <dbReference type="SAM" id="Coils"/>
    </source>
</evidence>
<comment type="caution">
    <text evidence="3">The sequence shown here is derived from an EMBL/GenBank/DDBJ whole genome shotgun (WGS) entry which is preliminary data.</text>
</comment>
<keyword evidence="1" id="KW-0175">Coiled coil</keyword>
<dbReference type="Proteomes" id="UP000691718">
    <property type="component" value="Unassembled WGS sequence"/>
</dbReference>
<dbReference type="GO" id="GO:0003824">
    <property type="term" value="F:catalytic activity"/>
    <property type="evidence" value="ECO:0007669"/>
    <property type="project" value="InterPro"/>
</dbReference>
<dbReference type="PROSITE" id="PS50878">
    <property type="entry name" value="RT_POL"/>
    <property type="match status" value="1"/>
</dbReference>
<name>A0A8S3WW00_PARAO</name>
<dbReference type="InterPro" id="IPR005135">
    <property type="entry name" value="Endo/exonuclease/phosphatase"/>
</dbReference>
<evidence type="ECO:0000259" key="2">
    <source>
        <dbReference type="PROSITE" id="PS50878"/>
    </source>
</evidence>
<protein>
    <submittedName>
        <fullName evidence="3">(apollo) hypothetical protein</fullName>
    </submittedName>
</protein>
<dbReference type="PANTHER" id="PTHR19446">
    <property type="entry name" value="REVERSE TRANSCRIPTASES"/>
    <property type="match status" value="1"/>
</dbReference>
<evidence type="ECO:0000313" key="3">
    <source>
        <dbReference type="EMBL" id="CAG4985395.1"/>
    </source>
</evidence>
<accession>A0A8S3WW00</accession>
<dbReference type="Pfam" id="PF14529">
    <property type="entry name" value="Exo_endo_phos_2"/>
    <property type="match status" value="1"/>
</dbReference>
<feature type="domain" description="Reverse transcriptase" evidence="2">
    <location>
        <begin position="449"/>
        <end position="716"/>
    </location>
</feature>
<keyword evidence="4" id="KW-1185">Reference proteome</keyword>